<comment type="caution">
    <text evidence="2">The sequence shown here is derived from an EMBL/GenBank/DDBJ whole genome shotgun (WGS) entry which is preliminary data.</text>
</comment>
<protein>
    <submittedName>
        <fullName evidence="2">Uncharacterized protein</fullName>
    </submittedName>
</protein>
<dbReference type="Proteomes" id="UP001152803">
    <property type="component" value="Unassembled WGS sequence"/>
</dbReference>
<keyword evidence="3" id="KW-1185">Reference proteome</keyword>
<sequence length="148" mass="16670">MVKQTIQIFARVRPTKKVTSVYSVDDEEERWAPAWSLSFPGTWPRASSTTRRRATYSGSRRCLIKRPSRKRSLSTSPSQWPTTGRRCGAWCDPADVKNPLLSASHPATERDRVFSRMRSEHSAVGPSECVSMGPKRPGPAADRYRAFS</sequence>
<dbReference type="EMBL" id="JAFJMO010000001">
    <property type="protein sequence ID" value="KAJ8289185.1"/>
    <property type="molecule type" value="Genomic_DNA"/>
</dbReference>
<feature type="compositionally biased region" description="Basic and acidic residues" evidence="1">
    <location>
        <begin position="107"/>
        <end position="121"/>
    </location>
</feature>
<organism evidence="2 3">
    <name type="scientific">Conger conger</name>
    <name type="common">Conger eel</name>
    <name type="synonym">Muraena conger</name>
    <dbReference type="NCBI Taxonomy" id="82655"/>
    <lineage>
        <taxon>Eukaryota</taxon>
        <taxon>Metazoa</taxon>
        <taxon>Chordata</taxon>
        <taxon>Craniata</taxon>
        <taxon>Vertebrata</taxon>
        <taxon>Euteleostomi</taxon>
        <taxon>Actinopterygii</taxon>
        <taxon>Neopterygii</taxon>
        <taxon>Teleostei</taxon>
        <taxon>Anguilliformes</taxon>
        <taxon>Congridae</taxon>
        <taxon>Conger</taxon>
    </lineage>
</organism>
<evidence type="ECO:0000313" key="3">
    <source>
        <dbReference type="Proteomes" id="UP001152803"/>
    </source>
</evidence>
<dbReference type="OrthoDB" id="8768358at2759"/>
<evidence type="ECO:0000256" key="1">
    <source>
        <dbReference type="SAM" id="MobiDB-lite"/>
    </source>
</evidence>
<evidence type="ECO:0000313" key="2">
    <source>
        <dbReference type="EMBL" id="KAJ8289185.1"/>
    </source>
</evidence>
<dbReference type="AlphaFoldDB" id="A0A9Q1I9P5"/>
<reference evidence="2" key="1">
    <citation type="journal article" date="2023" name="Science">
        <title>Genome structures resolve the early diversification of teleost fishes.</title>
        <authorList>
            <person name="Parey E."/>
            <person name="Louis A."/>
            <person name="Montfort J."/>
            <person name="Bouchez O."/>
            <person name="Roques C."/>
            <person name="Iampietro C."/>
            <person name="Lluch J."/>
            <person name="Castinel A."/>
            <person name="Donnadieu C."/>
            <person name="Desvignes T."/>
            <person name="Floi Bucao C."/>
            <person name="Jouanno E."/>
            <person name="Wen M."/>
            <person name="Mejri S."/>
            <person name="Dirks R."/>
            <person name="Jansen H."/>
            <person name="Henkel C."/>
            <person name="Chen W.J."/>
            <person name="Zahm M."/>
            <person name="Cabau C."/>
            <person name="Klopp C."/>
            <person name="Thompson A.W."/>
            <person name="Robinson-Rechavi M."/>
            <person name="Braasch I."/>
            <person name="Lecointre G."/>
            <person name="Bobe J."/>
            <person name="Postlethwait J.H."/>
            <person name="Berthelot C."/>
            <person name="Roest Crollius H."/>
            <person name="Guiguen Y."/>
        </authorList>
    </citation>
    <scope>NUCLEOTIDE SEQUENCE</scope>
    <source>
        <strain evidence="2">Concon-B</strain>
    </source>
</reference>
<accession>A0A9Q1I9P5</accession>
<feature type="region of interest" description="Disordered" evidence="1">
    <location>
        <begin position="100"/>
        <end position="148"/>
    </location>
</feature>
<gene>
    <name evidence="2" type="ORF">COCON_G00018440</name>
</gene>
<proteinExistence type="predicted"/>
<name>A0A9Q1I9P5_CONCO</name>